<protein>
    <submittedName>
        <fullName evidence="1">Uncharacterized protein</fullName>
    </submittedName>
</protein>
<gene>
    <name evidence="1" type="ORF">ANN_15669</name>
</gene>
<reference evidence="1 2" key="1">
    <citation type="journal article" date="2022" name="Allergy">
        <title>Genome assembly and annotation of Periplaneta americana reveal a comprehensive cockroach allergen profile.</title>
        <authorList>
            <person name="Wang L."/>
            <person name="Xiong Q."/>
            <person name="Saelim N."/>
            <person name="Wang L."/>
            <person name="Nong W."/>
            <person name="Wan A.T."/>
            <person name="Shi M."/>
            <person name="Liu X."/>
            <person name="Cao Q."/>
            <person name="Hui J.H.L."/>
            <person name="Sookrung N."/>
            <person name="Leung T.F."/>
            <person name="Tungtrongchitr A."/>
            <person name="Tsui S.K.W."/>
        </authorList>
    </citation>
    <scope>NUCLEOTIDE SEQUENCE [LARGE SCALE GENOMIC DNA]</scope>
    <source>
        <strain evidence="1">PWHHKU_190912</strain>
    </source>
</reference>
<dbReference type="EMBL" id="JAJSOF020000027">
    <property type="protein sequence ID" value="KAJ4433410.1"/>
    <property type="molecule type" value="Genomic_DNA"/>
</dbReference>
<organism evidence="1 2">
    <name type="scientific">Periplaneta americana</name>
    <name type="common">American cockroach</name>
    <name type="synonym">Blatta americana</name>
    <dbReference type="NCBI Taxonomy" id="6978"/>
    <lineage>
        <taxon>Eukaryota</taxon>
        <taxon>Metazoa</taxon>
        <taxon>Ecdysozoa</taxon>
        <taxon>Arthropoda</taxon>
        <taxon>Hexapoda</taxon>
        <taxon>Insecta</taxon>
        <taxon>Pterygota</taxon>
        <taxon>Neoptera</taxon>
        <taxon>Polyneoptera</taxon>
        <taxon>Dictyoptera</taxon>
        <taxon>Blattodea</taxon>
        <taxon>Blattoidea</taxon>
        <taxon>Blattidae</taxon>
        <taxon>Blattinae</taxon>
        <taxon>Periplaneta</taxon>
    </lineage>
</organism>
<dbReference type="Proteomes" id="UP001148838">
    <property type="component" value="Unassembled WGS sequence"/>
</dbReference>
<comment type="caution">
    <text evidence="1">The sequence shown here is derived from an EMBL/GenBank/DDBJ whole genome shotgun (WGS) entry which is preliminary data.</text>
</comment>
<proteinExistence type="predicted"/>
<evidence type="ECO:0000313" key="2">
    <source>
        <dbReference type="Proteomes" id="UP001148838"/>
    </source>
</evidence>
<accession>A0ABQ8SIX7</accession>
<name>A0ABQ8SIX7_PERAM</name>
<keyword evidence="2" id="KW-1185">Reference proteome</keyword>
<sequence>MAGLCEGGNEPPGSLKAKSDIQLFQNHGRLCKVLNQHSYADTTKTLGCSMINEKYPGVGSVEVESFLATEVTRH</sequence>
<evidence type="ECO:0000313" key="1">
    <source>
        <dbReference type="EMBL" id="KAJ4433410.1"/>
    </source>
</evidence>